<dbReference type="EMBL" id="VLPK01000001">
    <property type="protein sequence ID" value="TSJ44359.1"/>
    <property type="molecule type" value="Genomic_DNA"/>
</dbReference>
<feature type="transmembrane region" description="Helical" evidence="1">
    <location>
        <begin position="7"/>
        <end position="24"/>
    </location>
</feature>
<dbReference type="Pfam" id="PF11028">
    <property type="entry name" value="TMEM260-like"/>
    <property type="match status" value="1"/>
</dbReference>
<accession>A0A556MX32</accession>
<feature type="transmembrane region" description="Helical" evidence="1">
    <location>
        <begin position="176"/>
        <end position="207"/>
    </location>
</feature>
<feature type="transmembrane region" description="Helical" evidence="1">
    <location>
        <begin position="145"/>
        <end position="164"/>
    </location>
</feature>
<feature type="transmembrane region" description="Helical" evidence="1">
    <location>
        <begin position="219"/>
        <end position="236"/>
    </location>
</feature>
<feature type="transmembrane region" description="Helical" evidence="1">
    <location>
        <begin position="291"/>
        <end position="311"/>
    </location>
</feature>
<name>A0A556MX32_9SPHI</name>
<feature type="transmembrane region" description="Helical" evidence="1">
    <location>
        <begin position="511"/>
        <end position="529"/>
    </location>
</feature>
<reference evidence="2 3" key="1">
    <citation type="submission" date="2019-07" db="EMBL/GenBank/DDBJ databases">
        <authorList>
            <person name="Huq M.A."/>
        </authorList>
    </citation>
    <scope>NUCLEOTIDE SEQUENCE [LARGE SCALE GENOMIC DNA]</scope>
    <source>
        <strain evidence="2 3">MAH-19</strain>
    </source>
</reference>
<feature type="transmembrane region" description="Helical" evidence="1">
    <location>
        <begin position="541"/>
        <end position="561"/>
    </location>
</feature>
<dbReference type="Proteomes" id="UP000318733">
    <property type="component" value="Unassembled WGS sequence"/>
</dbReference>
<feature type="transmembrane region" description="Helical" evidence="1">
    <location>
        <begin position="52"/>
        <end position="69"/>
    </location>
</feature>
<dbReference type="PANTHER" id="PTHR16214">
    <property type="entry name" value="TRANSMEMBRANE PROTEIN 260"/>
    <property type="match status" value="1"/>
</dbReference>
<dbReference type="OrthoDB" id="9807602at2"/>
<dbReference type="PANTHER" id="PTHR16214:SF3">
    <property type="entry name" value="TRANSMEMBRANE PROTEIN 260"/>
    <property type="match status" value="1"/>
</dbReference>
<proteinExistence type="predicted"/>
<dbReference type="InterPro" id="IPR021280">
    <property type="entry name" value="TMEM260-like"/>
</dbReference>
<sequence length="1008" mass="114449">MQYNKINNLLGWLCFLIAAVTYILTLEQSVSFWDCGEFIACAYRLQVSHQPGYPLFAMICKVFSLLSLGDVTKVAYFTNVACALASGATIMFLFWTITMMARKLLIKPGEEADNKKYTLIWGAGLVGALALAFTDTFWFSAVETIVFAMSALCTAVVFWAILKWDASADEPGIDKWIVFIAYMIGLSIGIHLLNLLTIPAVVLVYYFRRHKNINLKTGIVAFLVSIGILALVQFGIRGYTVAFAAYADLFFVNTLGLGFGSGAIFALALIVGALVYGIYYSIRKRKPGLNLALLCITFIYFGYCSFAYIPIRATANTDLNNSYPDNAFMLYWYLNRGQYGDVPLLSGQYYDARVIDQKDGSTNYAKGKDKYEATGKNVTNIYDHTTVLPRMFSDREQDPQFYKSWLGLSDKDVPTFADNLKFMFSWQIWQMYGRYFLWNFAGRYNQQDGQFQMGGFHGYVDGDWTTGLFDKGKHLPKSITQSNTYTPLYALPLILGLFGLIYHYRHNRKDAMVITLLWFFTSIAIVMYVNQAVQPRERDYSYVGSFYAFAIWIGLGVIALAELIRKKVNARTAGYLSIGLCLLAVPALMIKQEWKSHDRSTKRTAHDMAYNYLISCPKNAILFTGADNDTYSLWYLQEVEGVRPDVRIIVNTLFGSDWYIHQMQKKMNQSEPLPITMPFEKYKAGTRDYIPYNDAKISDSVELKDVFDFVTSEDAQAKVQMQDGSVINYLPTKNFKLTVNADEVVKNGVVSADQKDRIADTMQWKFQGSYMLKDNLALMDILAHNDWKRPICFTTTMGNDGLNGLQSYLYKEGFVYHLIPFKTDASVKNQSPKLNTMVMYNNVMNKFKWGHYKTAKYLDEQSSGLFYGVINSTFVELANGLMAEGRHDLAVKVLQKYDKEMPDIFPFTGIEQSKIRVIDTAYNLHEHGLANKYVSSMDDHITDMLAYNYNLMQSSPGDVNADNVQFELSVLNTIAQLTKQNQQLALNSKLEAQLNDYANKFSAIITKQ</sequence>
<feature type="transmembrane region" description="Helical" evidence="1">
    <location>
        <begin position="256"/>
        <end position="279"/>
    </location>
</feature>
<evidence type="ECO:0000313" key="2">
    <source>
        <dbReference type="EMBL" id="TSJ44359.1"/>
    </source>
</evidence>
<dbReference type="RefSeq" id="WP_144247920.1">
    <property type="nucleotide sequence ID" value="NZ_VLPK01000001.1"/>
</dbReference>
<keyword evidence="3" id="KW-1185">Reference proteome</keyword>
<organism evidence="2 3">
    <name type="scientific">Mucilaginibacter corticis</name>
    <dbReference type="NCBI Taxonomy" id="2597670"/>
    <lineage>
        <taxon>Bacteria</taxon>
        <taxon>Pseudomonadati</taxon>
        <taxon>Bacteroidota</taxon>
        <taxon>Sphingobacteriia</taxon>
        <taxon>Sphingobacteriales</taxon>
        <taxon>Sphingobacteriaceae</taxon>
        <taxon>Mucilaginibacter</taxon>
    </lineage>
</organism>
<evidence type="ECO:0000313" key="3">
    <source>
        <dbReference type="Proteomes" id="UP000318733"/>
    </source>
</evidence>
<dbReference type="AlphaFoldDB" id="A0A556MX32"/>
<feature type="transmembrane region" description="Helical" evidence="1">
    <location>
        <begin position="76"/>
        <end position="97"/>
    </location>
</feature>
<feature type="transmembrane region" description="Helical" evidence="1">
    <location>
        <begin position="573"/>
        <end position="590"/>
    </location>
</feature>
<keyword evidence="1" id="KW-0812">Transmembrane</keyword>
<comment type="caution">
    <text evidence="2">The sequence shown here is derived from an EMBL/GenBank/DDBJ whole genome shotgun (WGS) entry which is preliminary data.</text>
</comment>
<protein>
    <submittedName>
        <fullName evidence="2">DUF2723 domain-containing protein</fullName>
    </submittedName>
</protein>
<keyword evidence="1" id="KW-0472">Membrane</keyword>
<gene>
    <name evidence="2" type="ORF">FO440_09325</name>
</gene>
<feature type="transmembrane region" description="Helical" evidence="1">
    <location>
        <begin position="485"/>
        <end position="504"/>
    </location>
</feature>
<dbReference type="InterPro" id="IPR052724">
    <property type="entry name" value="GT117_domain-containing"/>
</dbReference>
<keyword evidence="1" id="KW-1133">Transmembrane helix</keyword>
<evidence type="ECO:0000256" key="1">
    <source>
        <dbReference type="SAM" id="Phobius"/>
    </source>
</evidence>
<feature type="transmembrane region" description="Helical" evidence="1">
    <location>
        <begin position="117"/>
        <end position="138"/>
    </location>
</feature>